<keyword evidence="8" id="KW-0472">Membrane</keyword>
<accession>A0A921JCU0</accession>
<evidence type="ECO:0000256" key="6">
    <source>
        <dbReference type="ARBA" id="ARBA00023004"/>
    </source>
</evidence>
<reference evidence="10" key="2">
    <citation type="submission" date="2021-09" db="EMBL/GenBank/DDBJ databases">
        <authorList>
            <person name="Gilroy R."/>
        </authorList>
    </citation>
    <scope>NUCLEOTIDE SEQUENCE</scope>
    <source>
        <strain evidence="10">6019</strain>
    </source>
</reference>
<evidence type="ECO:0000256" key="2">
    <source>
        <dbReference type="ARBA" id="ARBA00022475"/>
    </source>
</evidence>
<evidence type="ECO:0000256" key="4">
    <source>
        <dbReference type="ARBA" id="ARBA00022741"/>
    </source>
</evidence>
<dbReference type="InterPro" id="IPR003593">
    <property type="entry name" value="AAA+_ATPase"/>
</dbReference>
<comment type="caution">
    <text evidence="10">The sequence shown here is derived from an EMBL/GenBank/DDBJ whole genome shotgun (WGS) entry which is preliminary data.</text>
</comment>
<dbReference type="PANTHER" id="PTHR42781">
    <property type="entry name" value="SPERMIDINE/PUTRESCINE IMPORT ATP-BINDING PROTEIN POTA"/>
    <property type="match status" value="1"/>
</dbReference>
<keyword evidence="2" id="KW-1003">Cell membrane</keyword>
<proteinExistence type="predicted"/>
<evidence type="ECO:0000256" key="5">
    <source>
        <dbReference type="ARBA" id="ARBA00022840"/>
    </source>
</evidence>
<dbReference type="SUPFAM" id="SSF52540">
    <property type="entry name" value="P-loop containing nucleoside triphosphate hydrolases"/>
    <property type="match status" value="1"/>
</dbReference>
<keyword evidence="1" id="KW-0813">Transport</keyword>
<dbReference type="Gene3D" id="3.40.50.300">
    <property type="entry name" value="P-loop containing nucleotide triphosphate hydrolases"/>
    <property type="match status" value="1"/>
</dbReference>
<organism evidence="10 11">
    <name type="scientific">Aliicoccus persicus</name>
    <dbReference type="NCBI Taxonomy" id="930138"/>
    <lineage>
        <taxon>Bacteria</taxon>
        <taxon>Bacillati</taxon>
        <taxon>Bacillota</taxon>
        <taxon>Bacilli</taxon>
        <taxon>Bacillales</taxon>
        <taxon>Staphylococcaceae</taxon>
        <taxon>Aliicoccus</taxon>
    </lineage>
</organism>
<gene>
    <name evidence="10" type="ORF">K8V35_09290</name>
</gene>
<dbReference type="Proteomes" id="UP000763505">
    <property type="component" value="Unassembled WGS sequence"/>
</dbReference>
<sequence length="336" mass="38110">SFEIHDNEKICILGASGSGKSTLLKIIAGLLESDTGEMKLDGKVIPLYNDSVPPEERPMNMVFQNYALWPHMTVYDNITFGLKIQKLSKREIESRVERFVQMLQISHLLGRMPAELSGGQQQRVGIARAMASLPSILLMDEPLSNLDVKLRNDLRSELSSILKDLNTSTLYVTHDVLEAFALADRILVLHKGEIVQLDTPEKVYEEPSTIDVANLMGYQKAFFGEVEDVKNGVDTINVDGATIMAQTHETIEPNVNVDVLIQQDSLVINRTQEDQSGYNNLSCKVAQRIYEGSRWKYRLQVSERQYIESYSKDHFEEHTEVVVSFEVDKTKVFERK</sequence>
<dbReference type="PANTHER" id="PTHR42781:SF4">
    <property type="entry name" value="SPERMIDINE_PUTRESCINE IMPORT ATP-BINDING PROTEIN POTA"/>
    <property type="match status" value="1"/>
</dbReference>
<dbReference type="GO" id="GO:0016887">
    <property type="term" value="F:ATP hydrolysis activity"/>
    <property type="evidence" value="ECO:0007669"/>
    <property type="project" value="InterPro"/>
</dbReference>
<reference evidence="10" key="1">
    <citation type="journal article" date="2021" name="PeerJ">
        <title>Extensive microbial diversity within the chicken gut microbiome revealed by metagenomics and culture.</title>
        <authorList>
            <person name="Gilroy R."/>
            <person name="Ravi A."/>
            <person name="Getino M."/>
            <person name="Pursley I."/>
            <person name="Horton D.L."/>
            <person name="Alikhan N.F."/>
            <person name="Baker D."/>
            <person name="Gharbi K."/>
            <person name="Hall N."/>
            <person name="Watson M."/>
            <person name="Adriaenssens E.M."/>
            <person name="Foster-Nyarko E."/>
            <person name="Jarju S."/>
            <person name="Secka A."/>
            <person name="Antonio M."/>
            <person name="Oren A."/>
            <person name="Chaudhuri R.R."/>
            <person name="La Ragione R."/>
            <person name="Hildebrand F."/>
            <person name="Pallen M.J."/>
        </authorList>
    </citation>
    <scope>NUCLEOTIDE SEQUENCE</scope>
    <source>
        <strain evidence="10">6019</strain>
    </source>
</reference>
<dbReference type="InterPro" id="IPR017871">
    <property type="entry name" value="ABC_transporter-like_CS"/>
</dbReference>
<dbReference type="CDD" id="cd03259">
    <property type="entry name" value="ABC_Carb_Solutes_like"/>
    <property type="match status" value="1"/>
</dbReference>
<dbReference type="EMBL" id="DYYI01000101">
    <property type="protein sequence ID" value="HJE20533.1"/>
    <property type="molecule type" value="Genomic_DNA"/>
</dbReference>
<dbReference type="PROSITE" id="PS00211">
    <property type="entry name" value="ABC_TRANSPORTER_1"/>
    <property type="match status" value="1"/>
</dbReference>
<keyword evidence="7" id="KW-0406">Ion transport</keyword>
<keyword evidence="5 10" id="KW-0067">ATP-binding</keyword>
<evidence type="ECO:0000256" key="3">
    <source>
        <dbReference type="ARBA" id="ARBA00022496"/>
    </source>
</evidence>
<dbReference type="InterPro" id="IPR003439">
    <property type="entry name" value="ABC_transporter-like_ATP-bd"/>
</dbReference>
<dbReference type="PROSITE" id="PS50893">
    <property type="entry name" value="ABC_TRANSPORTER_2"/>
    <property type="match status" value="1"/>
</dbReference>
<dbReference type="FunFam" id="3.40.50.300:FF:000042">
    <property type="entry name" value="Maltose/maltodextrin ABC transporter, ATP-binding protein"/>
    <property type="match status" value="1"/>
</dbReference>
<dbReference type="InterPro" id="IPR050093">
    <property type="entry name" value="ABC_SmlMolc_Importer"/>
</dbReference>
<evidence type="ECO:0000313" key="10">
    <source>
        <dbReference type="EMBL" id="HJE20533.1"/>
    </source>
</evidence>
<dbReference type="AlphaFoldDB" id="A0A921JCU0"/>
<feature type="domain" description="ABC transporter" evidence="9">
    <location>
        <begin position="1"/>
        <end position="216"/>
    </location>
</feature>
<dbReference type="SUPFAM" id="SSF50331">
    <property type="entry name" value="MOP-like"/>
    <property type="match status" value="1"/>
</dbReference>
<dbReference type="Pfam" id="PF00005">
    <property type="entry name" value="ABC_tran"/>
    <property type="match status" value="1"/>
</dbReference>
<keyword evidence="4" id="KW-0547">Nucleotide-binding</keyword>
<keyword evidence="6" id="KW-0408">Iron</keyword>
<evidence type="ECO:0000256" key="7">
    <source>
        <dbReference type="ARBA" id="ARBA00023065"/>
    </source>
</evidence>
<dbReference type="GO" id="GO:0005524">
    <property type="term" value="F:ATP binding"/>
    <property type="evidence" value="ECO:0007669"/>
    <property type="project" value="UniProtKB-KW"/>
</dbReference>
<dbReference type="SMART" id="SM00382">
    <property type="entry name" value="AAA"/>
    <property type="match status" value="1"/>
</dbReference>
<evidence type="ECO:0000256" key="8">
    <source>
        <dbReference type="ARBA" id="ARBA00023136"/>
    </source>
</evidence>
<keyword evidence="3" id="KW-0410">Iron transport</keyword>
<protein>
    <submittedName>
        <fullName evidence="10">ABC transporter ATP-binding protein</fullName>
    </submittedName>
</protein>
<evidence type="ECO:0000256" key="1">
    <source>
        <dbReference type="ARBA" id="ARBA00022448"/>
    </source>
</evidence>
<feature type="non-terminal residue" evidence="10">
    <location>
        <position position="1"/>
    </location>
</feature>
<dbReference type="InterPro" id="IPR008995">
    <property type="entry name" value="Mo/tungstate-bd_C_term_dom"/>
</dbReference>
<name>A0A921JCU0_9STAP</name>
<evidence type="ECO:0000313" key="11">
    <source>
        <dbReference type="Proteomes" id="UP000763505"/>
    </source>
</evidence>
<dbReference type="InterPro" id="IPR027417">
    <property type="entry name" value="P-loop_NTPase"/>
</dbReference>
<dbReference type="GO" id="GO:0015408">
    <property type="term" value="F:ABC-type ferric iron transporter activity"/>
    <property type="evidence" value="ECO:0007669"/>
    <property type="project" value="InterPro"/>
</dbReference>
<dbReference type="GO" id="GO:0043190">
    <property type="term" value="C:ATP-binding cassette (ABC) transporter complex"/>
    <property type="evidence" value="ECO:0007669"/>
    <property type="project" value="UniProtKB-ARBA"/>
</dbReference>
<evidence type="ECO:0000259" key="9">
    <source>
        <dbReference type="PROSITE" id="PS50893"/>
    </source>
</evidence>
<dbReference type="InterPro" id="IPR015853">
    <property type="entry name" value="ABC_transpr_FbpC"/>
</dbReference>